<accession>A0A8J8BG24</accession>
<reference evidence="4" key="1">
    <citation type="submission" date="2021-04" db="EMBL/GenBank/DDBJ databases">
        <title>Genome based classification of Actinospica acidithermotolerans sp. nov., an actinobacterium isolated from an Indonesian hot spring.</title>
        <authorList>
            <person name="Kusuma A.B."/>
            <person name="Putra K.E."/>
            <person name="Nafisah S."/>
            <person name="Loh J."/>
            <person name="Nouioui I."/>
            <person name="Goodfellow M."/>
        </authorList>
    </citation>
    <scope>NUCLEOTIDE SEQUENCE</scope>
    <source>
        <strain evidence="4">DSM 45618</strain>
    </source>
</reference>
<evidence type="ECO:0000259" key="2">
    <source>
        <dbReference type="Pfam" id="PF03050"/>
    </source>
</evidence>
<dbReference type="RefSeq" id="WP_211472053.1">
    <property type="nucleotide sequence ID" value="NZ_JAGSXH010000183.1"/>
</dbReference>
<comment type="caution">
    <text evidence="4">The sequence shown here is derived from an EMBL/GenBank/DDBJ whole genome shotgun (WGS) entry which is preliminary data.</text>
</comment>
<protein>
    <submittedName>
        <fullName evidence="4">IS66 family transposase</fullName>
    </submittedName>
</protein>
<keyword evidence="5" id="KW-1185">Reference proteome</keyword>
<evidence type="ECO:0000313" key="5">
    <source>
        <dbReference type="Proteomes" id="UP000677913"/>
    </source>
</evidence>
<dbReference type="Proteomes" id="UP000677913">
    <property type="component" value="Unassembled WGS sequence"/>
</dbReference>
<dbReference type="AlphaFoldDB" id="A0A8J8BG24"/>
<dbReference type="Pfam" id="PF20042">
    <property type="entry name" value="DUF6444"/>
    <property type="match status" value="1"/>
</dbReference>
<evidence type="ECO:0000259" key="3">
    <source>
        <dbReference type="Pfam" id="PF20042"/>
    </source>
</evidence>
<evidence type="ECO:0000256" key="1">
    <source>
        <dbReference type="SAM" id="MobiDB-lite"/>
    </source>
</evidence>
<proteinExistence type="predicted"/>
<feature type="domain" description="Transposase IS66 central" evidence="2">
    <location>
        <begin position="181"/>
        <end position="449"/>
    </location>
</feature>
<dbReference type="NCBIfam" id="NF033517">
    <property type="entry name" value="transpos_IS66"/>
    <property type="match status" value="1"/>
</dbReference>
<evidence type="ECO:0000313" key="4">
    <source>
        <dbReference type="EMBL" id="MBS2966711.1"/>
    </source>
</evidence>
<sequence length="494" mass="53288">MTTDPAELSREELIAVVRALRSMVDEQVAELIEQGRLVRELVAERDAVRAELAAWRLAAGKDSSNSGRPPSSDSPFVRPKAKASAFTRKSGRKPGKQPGDPSTTLRQVDDPGERIEVPVASCSCGADLSGVPVALVQRRQVFECAPPPPPRVTEYQIAVKLCPCCGARASGAVPAHVTGRVQFGALVKARSVALNLWHHVPFRRTAQLLSQLCAVRISVGALVGYRREAAVRLAPFLDRVRVLLGFEPVLGVDETPAKVGAGLAYVHVARSEQYTVMHVGGRTKADIDAGGVLPGYCGVIMRDGYAGYAHFTDAQHAWCGAHTLRDIKLVHDADPTRQAGLAAMRDSLLLMLAATKTARANGADALDAKGLSFHRACYAGAVNQIRIDNHGRTDPVADAARTLATRFDTHREMILRFIIDLAVPFTNNGSEQEIRPVKIHQRSSGGAWRTLDGLADFATIWSYLITAAKHGIGQLQALTILFEGEPWLPPLPEG</sequence>
<dbReference type="EMBL" id="JAGSXH010000183">
    <property type="protein sequence ID" value="MBS2966711.1"/>
    <property type="molecule type" value="Genomic_DNA"/>
</dbReference>
<organism evidence="4 5">
    <name type="scientific">Actinocrinis puniceicyclus</name>
    <dbReference type="NCBI Taxonomy" id="977794"/>
    <lineage>
        <taxon>Bacteria</taxon>
        <taxon>Bacillati</taxon>
        <taxon>Actinomycetota</taxon>
        <taxon>Actinomycetes</taxon>
        <taxon>Catenulisporales</taxon>
        <taxon>Actinospicaceae</taxon>
        <taxon>Actinocrinis</taxon>
    </lineage>
</organism>
<feature type="region of interest" description="Disordered" evidence="1">
    <location>
        <begin position="59"/>
        <end position="111"/>
    </location>
</feature>
<dbReference type="InterPro" id="IPR045618">
    <property type="entry name" value="DUF6444"/>
</dbReference>
<name>A0A8J8BG24_9ACTN</name>
<gene>
    <name evidence="4" type="ORF">KGA66_26985</name>
</gene>
<feature type="domain" description="DUF6444" evidence="3">
    <location>
        <begin position="12"/>
        <end position="103"/>
    </location>
</feature>
<dbReference type="PANTHER" id="PTHR33678:SF2">
    <property type="match status" value="1"/>
</dbReference>
<dbReference type="Pfam" id="PF03050">
    <property type="entry name" value="DDE_Tnp_IS66"/>
    <property type="match status" value="1"/>
</dbReference>
<dbReference type="PANTHER" id="PTHR33678">
    <property type="entry name" value="BLL1576 PROTEIN"/>
    <property type="match status" value="1"/>
</dbReference>
<feature type="compositionally biased region" description="Low complexity" evidence="1">
    <location>
        <begin position="63"/>
        <end position="75"/>
    </location>
</feature>
<dbReference type="InterPro" id="IPR052344">
    <property type="entry name" value="Transposase-related"/>
</dbReference>
<dbReference type="InterPro" id="IPR004291">
    <property type="entry name" value="Transposase_IS66_central"/>
</dbReference>